<keyword evidence="13" id="KW-1185">Reference proteome</keyword>
<dbReference type="SUPFAM" id="SSF52743">
    <property type="entry name" value="Subtilisin-like"/>
    <property type="match status" value="1"/>
</dbReference>
<dbReference type="PANTHER" id="PTHR43806">
    <property type="entry name" value="PEPTIDASE S8"/>
    <property type="match status" value="1"/>
</dbReference>
<dbReference type="InterPro" id="IPR015500">
    <property type="entry name" value="Peptidase_S8_subtilisin-rel"/>
</dbReference>
<dbReference type="PRINTS" id="PR00723">
    <property type="entry name" value="SUBTILISIN"/>
</dbReference>
<evidence type="ECO:0000256" key="9">
    <source>
        <dbReference type="SAM" id="SignalP"/>
    </source>
</evidence>
<dbReference type="AlphaFoldDB" id="A0A167KT60"/>
<organism evidence="12 13">
    <name type="scientific">Beauveria brongniartii RCEF 3172</name>
    <dbReference type="NCBI Taxonomy" id="1081107"/>
    <lineage>
        <taxon>Eukaryota</taxon>
        <taxon>Fungi</taxon>
        <taxon>Dikarya</taxon>
        <taxon>Ascomycota</taxon>
        <taxon>Pezizomycotina</taxon>
        <taxon>Sordariomycetes</taxon>
        <taxon>Hypocreomycetidae</taxon>
        <taxon>Hypocreales</taxon>
        <taxon>Cordycipitaceae</taxon>
        <taxon>Beauveria</taxon>
        <taxon>Beauveria brongniartii</taxon>
    </lineage>
</organism>
<name>A0A167KT60_9HYPO</name>
<feature type="active site" description="Charge relay system" evidence="6 7">
    <location>
        <position position="157"/>
    </location>
</feature>
<dbReference type="InterPro" id="IPR022398">
    <property type="entry name" value="Peptidase_S8_His-AS"/>
</dbReference>
<dbReference type="PROSITE" id="PS51892">
    <property type="entry name" value="SUBTILASE"/>
    <property type="match status" value="1"/>
</dbReference>
<gene>
    <name evidence="12" type="ORF">BBO_00002</name>
</gene>
<dbReference type="InterPro" id="IPR050131">
    <property type="entry name" value="Peptidase_S8_subtilisin-like"/>
</dbReference>
<evidence type="ECO:0000256" key="5">
    <source>
        <dbReference type="ARBA" id="ARBA00022825"/>
    </source>
</evidence>
<dbReference type="InterPro" id="IPR010435">
    <property type="entry name" value="C5a/SBT2-like_Fn3"/>
</dbReference>
<evidence type="ECO:0000256" key="7">
    <source>
        <dbReference type="PROSITE-ProRule" id="PRU01240"/>
    </source>
</evidence>
<dbReference type="OrthoDB" id="10256524at2759"/>
<feature type="signal peptide" evidence="9">
    <location>
        <begin position="1"/>
        <end position="17"/>
    </location>
</feature>
<dbReference type="PANTHER" id="PTHR43806:SF66">
    <property type="entry name" value="SERIN ENDOPEPTIDASE"/>
    <property type="match status" value="1"/>
</dbReference>
<evidence type="ECO:0000256" key="3">
    <source>
        <dbReference type="ARBA" id="ARBA00022729"/>
    </source>
</evidence>
<dbReference type="Pfam" id="PF06280">
    <property type="entry name" value="fn3_5"/>
    <property type="match status" value="1"/>
</dbReference>
<sequence length="875" mass="93262">MVLLSTLALAGLAAAAASSNGTAASDSQGAAANVATSAFILECQSSQNLDPLVEAVQAQGGEIGRQFNSKVFYGVSVRLHNSTLSTNQMESMPGVTKVWPIEAEEQKVELQPVQSPEQQPGPQRRDVSSSWNHIMTQIDKLHAAGFTGSGIKIGIIDTGLNYTHPAFGGCFGSENCRVVAGDNFSKEGNKNDPMDCHGHGTAVAGVLGGNDANFVGAAPNATLAAYRVLDCSAKMQHEDLMAGWLQAYQDGAQIIISSAGWQGSSWDSHPVAAVVARIVDDGVPCIVGLGNDKDAGLFSAMNPSSGKGVTAVNSFARAPGAIDGPVTDAPMARFSTYGPNWDMSIKPSVGAPGDDVPTINIRGEYETVSGTSFAGPLVGGITALMAEVRGSFDPTLLNSLLMSTATPQGAPYSVAQQGGGLVRAWDAAHATTLVEPASLAFNDTLHRAQSLQLRITNTAKSNVTYHLDTVAAETLYALQSGSADLKQSPSEKNAADVKLSKRVLVLGPGQSASIDISAADPEGLDPSRLPVWSGWISINSTSSAINSTRSATNSSSSSSLTVPYLGLSGSLKEHQVLKPNGAALSTRPFGEDVDYESMTYDGERFSYSINNGSLDLGVPMGIRPTLGTRLARAEAVPVSPRKWLAERLKAKDMKLNAFTVEALSHTQSTRRRWNGQLESGDFVPVGIYKLAVRALRLFGDADVESDWDFSETVTFQVEQGGGKDACKIYESGQKIPENAMFESHEECLQVHGSWRAPWPDSPWITAPEDEAERNKCTDDNITEKSCGSYRFCKAHQDNTLTEGLKSPFMSWYDCVRGHEKLPTVPGDMSRIQECVTTQDESICGTKYWCAFGFGKQKGTIQFNSSEECEWAHGMI</sequence>
<keyword evidence="2 7" id="KW-0645">Protease</keyword>
<dbReference type="PROSITE" id="PS00137">
    <property type="entry name" value="SUBTILASE_HIS"/>
    <property type="match status" value="1"/>
</dbReference>
<evidence type="ECO:0000313" key="13">
    <source>
        <dbReference type="Proteomes" id="UP000076863"/>
    </source>
</evidence>
<dbReference type="PROSITE" id="PS00136">
    <property type="entry name" value="SUBTILASE_ASP"/>
    <property type="match status" value="1"/>
</dbReference>
<dbReference type="GO" id="GO:0004252">
    <property type="term" value="F:serine-type endopeptidase activity"/>
    <property type="evidence" value="ECO:0007669"/>
    <property type="project" value="UniProtKB-UniRule"/>
</dbReference>
<dbReference type="InterPro" id="IPR023827">
    <property type="entry name" value="Peptidase_S8_Asp-AS"/>
</dbReference>
<proteinExistence type="inferred from homology"/>
<evidence type="ECO:0000256" key="4">
    <source>
        <dbReference type="ARBA" id="ARBA00022801"/>
    </source>
</evidence>
<dbReference type="InterPro" id="IPR000209">
    <property type="entry name" value="Peptidase_S8/S53_dom"/>
</dbReference>
<dbReference type="GO" id="GO:0006508">
    <property type="term" value="P:proteolysis"/>
    <property type="evidence" value="ECO:0007669"/>
    <property type="project" value="UniProtKB-KW"/>
</dbReference>
<dbReference type="GO" id="GO:0016020">
    <property type="term" value="C:membrane"/>
    <property type="evidence" value="ECO:0007669"/>
    <property type="project" value="InterPro"/>
</dbReference>
<feature type="domain" description="C5a peptidase/Subtilisin-like protease SBT2-like Fn3-like" evidence="11">
    <location>
        <begin position="440"/>
        <end position="565"/>
    </location>
</feature>
<evidence type="ECO:0000259" key="11">
    <source>
        <dbReference type="Pfam" id="PF06280"/>
    </source>
</evidence>
<feature type="chain" id="PRO_5007889505" evidence="9">
    <location>
        <begin position="18"/>
        <end position="875"/>
    </location>
</feature>
<protein>
    <submittedName>
        <fullName evidence="12">Subtilisin-like serine protease PR1C</fullName>
    </submittedName>
</protein>
<evidence type="ECO:0000313" key="12">
    <source>
        <dbReference type="EMBL" id="OAA52161.1"/>
    </source>
</evidence>
<evidence type="ECO:0000256" key="1">
    <source>
        <dbReference type="ARBA" id="ARBA00011073"/>
    </source>
</evidence>
<dbReference type="InterPro" id="IPR036852">
    <property type="entry name" value="Peptidase_S8/S53_dom_sf"/>
</dbReference>
<dbReference type="Pfam" id="PF00082">
    <property type="entry name" value="Peptidase_S8"/>
    <property type="match status" value="1"/>
</dbReference>
<comment type="similarity">
    <text evidence="1 7">Belongs to the peptidase S8 family.</text>
</comment>
<dbReference type="Proteomes" id="UP000076863">
    <property type="component" value="Unassembled WGS sequence"/>
</dbReference>
<feature type="active site" description="Charge relay system" evidence="6 7">
    <location>
        <position position="372"/>
    </location>
</feature>
<dbReference type="Gene3D" id="3.40.50.200">
    <property type="entry name" value="Peptidase S8/S53 domain"/>
    <property type="match status" value="1"/>
</dbReference>
<dbReference type="CDD" id="cd07489">
    <property type="entry name" value="Peptidases_S8_5"/>
    <property type="match status" value="1"/>
</dbReference>
<feature type="compositionally biased region" description="Polar residues" evidence="8">
    <location>
        <begin position="112"/>
        <end position="121"/>
    </location>
</feature>
<evidence type="ECO:0000256" key="2">
    <source>
        <dbReference type="ARBA" id="ARBA00022670"/>
    </source>
</evidence>
<keyword evidence="4 7" id="KW-0378">Hydrolase</keyword>
<keyword evidence="5 7" id="KW-0720">Serine protease</keyword>
<accession>A0A167KT60</accession>
<dbReference type="InterPro" id="IPR034187">
    <property type="entry name" value="Peptidases_S8_5"/>
</dbReference>
<feature type="region of interest" description="Disordered" evidence="8">
    <location>
        <begin position="107"/>
        <end position="129"/>
    </location>
</feature>
<keyword evidence="3 9" id="KW-0732">Signal</keyword>
<evidence type="ECO:0000259" key="10">
    <source>
        <dbReference type="Pfam" id="PF00082"/>
    </source>
</evidence>
<dbReference type="EMBL" id="AZHA01000001">
    <property type="protein sequence ID" value="OAA52161.1"/>
    <property type="molecule type" value="Genomic_DNA"/>
</dbReference>
<feature type="active site" description="Charge relay system" evidence="6 7">
    <location>
        <position position="199"/>
    </location>
</feature>
<evidence type="ECO:0000256" key="8">
    <source>
        <dbReference type="SAM" id="MobiDB-lite"/>
    </source>
</evidence>
<feature type="domain" description="Peptidase S8/S53" evidence="10">
    <location>
        <begin position="148"/>
        <end position="419"/>
    </location>
</feature>
<reference evidence="12 13" key="1">
    <citation type="journal article" date="2016" name="Genome Biol. Evol.">
        <title>Divergent and convergent evolution of fungal pathogenicity.</title>
        <authorList>
            <person name="Shang Y."/>
            <person name="Xiao G."/>
            <person name="Zheng P."/>
            <person name="Cen K."/>
            <person name="Zhan S."/>
            <person name="Wang C."/>
        </authorList>
    </citation>
    <scope>NUCLEOTIDE SEQUENCE [LARGE SCALE GENOMIC DNA]</scope>
    <source>
        <strain evidence="12 13">RCEF 3172</strain>
    </source>
</reference>
<evidence type="ECO:0000256" key="6">
    <source>
        <dbReference type="PIRSR" id="PIRSR615500-1"/>
    </source>
</evidence>
<comment type="caution">
    <text evidence="12">The sequence shown here is derived from an EMBL/GenBank/DDBJ whole genome shotgun (WGS) entry which is preliminary data.</text>
</comment>